<dbReference type="InterPro" id="IPR036812">
    <property type="entry name" value="NAD(P)_OxRdtase_dom_sf"/>
</dbReference>
<dbReference type="PROSITE" id="PS00798">
    <property type="entry name" value="ALDOKETO_REDUCTASE_1"/>
    <property type="match status" value="2"/>
</dbReference>
<keyword evidence="2" id="KW-1185">Reference proteome</keyword>
<dbReference type="InterPro" id="IPR018170">
    <property type="entry name" value="Aldo/ket_reductase_CS"/>
</dbReference>
<dbReference type="InterPro" id="IPR023210">
    <property type="entry name" value="NADP_OxRdtase_dom"/>
</dbReference>
<dbReference type="CDD" id="cd19071">
    <property type="entry name" value="AKR_AKR1-5-like"/>
    <property type="match status" value="1"/>
</dbReference>
<dbReference type="WBParaSite" id="ACRNAN_scaffold2932.g22210.t1">
    <property type="protein sequence ID" value="ACRNAN_scaffold2932.g22210.t1"/>
    <property type="gene ID" value="ACRNAN_scaffold2932.g22210"/>
</dbReference>
<reference evidence="3" key="1">
    <citation type="submission" date="2022-11" db="UniProtKB">
        <authorList>
            <consortium name="WormBaseParasite"/>
        </authorList>
    </citation>
    <scope>IDENTIFICATION</scope>
</reference>
<proteinExistence type="predicted"/>
<dbReference type="GO" id="GO:0016491">
    <property type="term" value="F:oxidoreductase activity"/>
    <property type="evidence" value="ECO:0007669"/>
    <property type="project" value="InterPro"/>
</dbReference>
<dbReference type="PANTHER" id="PTHR11732">
    <property type="entry name" value="ALDO/KETO REDUCTASE"/>
    <property type="match status" value="1"/>
</dbReference>
<dbReference type="InterPro" id="IPR020471">
    <property type="entry name" value="AKR"/>
</dbReference>
<dbReference type="Pfam" id="PF00248">
    <property type="entry name" value="Aldo_ket_red"/>
    <property type="match status" value="2"/>
</dbReference>
<dbReference type="SUPFAM" id="SSF51430">
    <property type="entry name" value="NAD(P)-linked oxidoreductase"/>
    <property type="match status" value="2"/>
</dbReference>
<evidence type="ECO:0000313" key="2">
    <source>
        <dbReference type="Proteomes" id="UP000887540"/>
    </source>
</evidence>
<feature type="domain" description="NADP-dependent oxidoreductase" evidence="1">
    <location>
        <begin position="31"/>
        <end position="124"/>
    </location>
</feature>
<dbReference type="PRINTS" id="PR00069">
    <property type="entry name" value="ALDKETRDTASE"/>
</dbReference>
<evidence type="ECO:0000259" key="1">
    <source>
        <dbReference type="Pfam" id="PF00248"/>
    </source>
</evidence>
<dbReference type="PROSITE" id="PS00062">
    <property type="entry name" value="ALDOKETO_REDUCTASE_2"/>
    <property type="match status" value="1"/>
</dbReference>
<accession>A0A914DJK2</accession>
<feature type="domain" description="NADP-dependent oxidoreductase" evidence="1">
    <location>
        <begin position="129"/>
        <end position="292"/>
    </location>
</feature>
<organism evidence="2 3">
    <name type="scientific">Acrobeloides nanus</name>
    <dbReference type="NCBI Taxonomy" id="290746"/>
    <lineage>
        <taxon>Eukaryota</taxon>
        <taxon>Metazoa</taxon>
        <taxon>Ecdysozoa</taxon>
        <taxon>Nematoda</taxon>
        <taxon>Chromadorea</taxon>
        <taxon>Rhabditida</taxon>
        <taxon>Tylenchina</taxon>
        <taxon>Cephalobomorpha</taxon>
        <taxon>Cephaloboidea</taxon>
        <taxon>Cephalobidae</taxon>
        <taxon>Acrobeloides</taxon>
    </lineage>
</organism>
<dbReference type="Gene3D" id="3.20.20.100">
    <property type="entry name" value="NADP-dependent oxidoreductase domain"/>
    <property type="match status" value="2"/>
</dbReference>
<dbReference type="Proteomes" id="UP000887540">
    <property type="component" value="Unplaced"/>
</dbReference>
<dbReference type="AlphaFoldDB" id="A0A914DJK2"/>
<name>A0A914DJK2_9BILA</name>
<evidence type="ECO:0000313" key="3">
    <source>
        <dbReference type="WBParaSite" id="ACRNAN_scaffold2932.g22210.t1"/>
    </source>
</evidence>
<sequence>MSDANVNPKVSTPKVESTFVVPQMLWEYQAVVIENGYRHIDTAQWYGNEHIIGEFLDETVKSGKLKREDIFITSKLALSNHQPELAEKSIKESLRKLQTEYIDCFLIHWPTPLKPIPGPELSFQELFAKFAKAVVIENGYRHIDTAQWYGNEHIIGEFLDETVKSGKLKREDIFITSKLALSNHQPELAEKSIKESLRKLQTEYIDCFLIHWPTPLKPIPGPELSFQELFAKFAKGEIEFDLTPHIETWKVLEKFYKQGVFKVIGISNFNEEQIQDLYDKAEVKPQNLQVKFFLDL</sequence>
<protein>
    <submittedName>
        <fullName evidence="3">NADP-dependent oxidoreductase domain-containing protein</fullName>
    </submittedName>
</protein>